<dbReference type="PhylomeDB" id="B3RRE2"/>
<dbReference type="KEGG" id="tad:TRIADDRAFT_37324"/>
<feature type="domain" description="Thioredoxin" evidence="2">
    <location>
        <begin position="1"/>
        <end position="109"/>
    </location>
</feature>
<dbReference type="GO" id="GO:0003756">
    <property type="term" value="F:protein disulfide isomerase activity"/>
    <property type="evidence" value="ECO:0000318"/>
    <property type="project" value="GO_Central"/>
</dbReference>
<dbReference type="InParanoid" id="B3RRE2"/>
<dbReference type="PANTHER" id="PTHR46295:SF1">
    <property type="entry name" value="ENDOPLASMIC RETICULUM RESIDENT PROTEIN 44"/>
    <property type="match status" value="1"/>
</dbReference>
<name>B3RRE2_TRIAD</name>
<proteinExistence type="predicted"/>
<dbReference type="STRING" id="10228.B3RRE2"/>
<dbReference type="Pfam" id="PF13848">
    <property type="entry name" value="Thioredoxin_6"/>
    <property type="match status" value="1"/>
</dbReference>
<dbReference type="OrthoDB" id="294696at2759"/>
<dbReference type="GO" id="GO:0005789">
    <property type="term" value="C:endoplasmic reticulum membrane"/>
    <property type="evidence" value="ECO:0000318"/>
    <property type="project" value="GO_Central"/>
</dbReference>
<dbReference type="SUPFAM" id="SSF52833">
    <property type="entry name" value="Thioredoxin-like"/>
    <property type="match status" value="3"/>
</dbReference>
<dbReference type="InterPro" id="IPR052643">
    <property type="entry name" value="ERP44"/>
</dbReference>
<keyword evidence="4" id="KW-1185">Reference proteome</keyword>
<protein>
    <recommendedName>
        <fullName evidence="2">Thioredoxin domain-containing protein</fullName>
    </recommendedName>
</protein>
<organism evidence="3 4">
    <name type="scientific">Trichoplax adhaerens</name>
    <name type="common">Trichoplax reptans</name>
    <dbReference type="NCBI Taxonomy" id="10228"/>
    <lineage>
        <taxon>Eukaryota</taxon>
        <taxon>Metazoa</taxon>
        <taxon>Placozoa</taxon>
        <taxon>Uniplacotomia</taxon>
        <taxon>Trichoplacea</taxon>
        <taxon>Trichoplacidae</taxon>
        <taxon>Trichoplax</taxon>
    </lineage>
</organism>
<dbReference type="CTD" id="6752070"/>
<dbReference type="GO" id="GO:0005793">
    <property type="term" value="C:endoplasmic reticulum-Golgi intermediate compartment"/>
    <property type="evidence" value="ECO:0000318"/>
    <property type="project" value="GO_Central"/>
</dbReference>
<dbReference type="AlphaFoldDB" id="B3RRE2"/>
<dbReference type="PANTHER" id="PTHR46295">
    <property type="entry name" value="ENDOPLASMIC RETICULUM RESIDENT PROTEIN 44"/>
    <property type="match status" value="1"/>
</dbReference>
<dbReference type="EMBL" id="DS985243">
    <property type="protein sequence ID" value="EDV26329.1"/>
    <property type="molecule type" value="Genomic_DNA"/>
</dbReference>
<accession>B3RRE2</accession>
<dbReference type="Pfam" id="PF00085">
    <property type="entry name" value="Thioredoxin"/>
    <property type="match status" value="1"/>
</dbReference>
<dbReference type="eggNOG" id="KOG0912">
    <property type="taxonomic scope" value="Eukaryota"/>
</dbReference>
<evidence type="ECO:0000259" key="2">
    <source>
        <dbReference type="PROSITE" id="PS51352"/>
    </source>
</evidence>
<evidence type="ECO:0000313" key="3">
    <source>
        <dbReference type="EMBL" id="EDV26329.1"/>
    </source>
</evidence>
<dbReference type="Proteomes" id="UP000009022">
    <property type="component" value="Unassembled WGS sequence"/>
</dbReference>
<dbReference type="RefSeq" id="XP_002110325.1">
    <property type="nucleotide sequence ID" value="XM_002110289.1"/>
</dbReference>
<dbReference type="InterPro" id="IPR036249">
    <property type="entry name" value="Thioredoxin-like_sf"/>
</dbReference>
<dbReference type="GeneID" id="6752070"/>
<dbReference type="FunCoup" id="B3RRE2">
    <property type="interactions" value="2196"/>
</dbReference>
<dbReference type="Gene3D" id="3.40.30.10">
    <property type="entry name" value="Glutaredoxin"/>
    <property type="match status" value="3"/>
</dbReference>
<evidence type="ECO:0000256" key="1">
    <source>
        <dbReference type="SAM" id="MobiDB-lite"/>
    </source>
</evidence>
<dbReference type="GO" id="GO:0006457">
    <property type="term" value="P:protein folding"/>
    <property type="evidence" value="ECO:0000318"/>
    <property type="project" value="GO_Central"/>
</dbReference>
<dbReference type="OMA" id="DWCRFSN"/>
<evidence type="ECO:0000313" key="4">
    <source>
        <dbReference type="Proteomes" id="UP000009022"/>
    </source>
</evidence>
<gene>
    <name evidence="3" type="ORF">TRIADDRAFT_37324</name>
</gene>
<sequence length="382" mass="43892">MECISNVYATFSPTGKAEFAIVNFYADWCHFSQSLKPIFDQASDEIQREFPTVMLAKVNCITQANVANKYHVNKYPTLKLYRDGRVLKKEYRGQRTAEAFKEFVRVQMKDDIEVVPDVEKMKLDTDRRHIIGYLESKESKTYDIFRRVANFFRSDCQFHVAFGEASVSFRHGGDTAGFRDSQSTDDIYYSNGFSPGNNYFFQWTQDKCVPLVREITFQNAEELTEEGLPFLLLFYDPNGDNKIVETFRKIVGSELYSEKDNMNFLTANGYQFSHPLVHLGKSTADLPLIAIDDFRHMYLYKDINKLSEPSSLKEFIADLHSGKLHREFHHGPDPTKPNPSDAASESSNKDSTKEVSTPPKSQFAKLSPSDQRYSLLGQRDEL</sequence>
<dbReference type="PROSITE" id="PS51352">
    <property type="entry name" value="THIOREDOXIN_2"/>
    <property type="match status" value="1"/>
</dbReference>
<reference evidence="3 4" key="1">
    <citation type="journal article" date="2008" name="Nature">
        <title>The Trichoplax genome and the nature of placozoans.</title>
        <authorList>
            <person name="Srivastava M."/>
            <person name="Begovic E."/>
            <person name="Chapman J."/>
            <person name="Putnam N.H."/>
            <person name="Hellsten U."/>
            <person name="Kawashima T."/>
            <person name="Kuo A."/>
            <person name="Mitros T."/>
            <person name="Salamov A."/>
            <person name="Carpenter M.L."/>
            <person name="Signorovitch A.Y."/>
            <person name="Moreno M.A."/>
            <person name="Kamm K."/>
            <person name="Grimwood J."/>
            <person name="Schmutz J."/>
            <person name="Shapiro H."/>
            <person name="Grigoriev I.V."/>
            <person name="Buss L.W."/>
            <person name="Schierwater B."/>
            <person name="Dellaporta S.L."/>
            <person name="Rokhsar D.S."/>
        </authorList>
    </citation>
    <scope>NUCLEOTIDE SEQUENCE [LARGE SCALE GENOMIC DNA]</scope>
    <source>
        <strain evidence="3 4">Grell-BS-1999</strain>
    </source>
</reference>
<dbReference type="InterPro" id="IPR013766">
    <property type="entry name" value="Thioredoxin_domain"/>
</dbReference>
<dbReference type="HOGENOM" id="CLU_054449_1_0_1"/>
<feature type="region of interest" description="Disordered" evidence="1">
    <location>
        <begin position="326"/>
        <end position="382"/>
    </location>
</feature>